<evidence type="ECO:0000256" key="4">
    <source>
        <dbReference type="SAM" id="MobiDB-lite"/>
    </source>
</evidence>
<dbReference type="Gene3D" id="4.10.830.30">
    <property type="entry name" value="Ribosomal protein L31"/>
    <property type="match status" value="1"/>
</dbReference>
<organism evidence="5 6">
    <name type="scientific">Mycoplasma amphoriforme A39</name>
    <dbReference type="NCBI Taxonomy" id="572419"/>
    <lineage>
        <taxon>Bacteria</taxon>
        <taxon>Bacillati</taxon>
        <taxon>Mycoplasmatota</taxon>
        <taxon>Mollicutes</taxon>
        <taxon>Mycoplasmataceae</taxon>
        <taxon>Mycoplasma</taxon>
    </lineage>
</organism>
<dbReference type="GO" id="GO:0003735">
    <property type="term" value="F:structural constituent of ribosome"/>
    <property type="evidence" value="ECO:0007669"/>
    <property type="project" value="InterPro"/>
</dbReference>
<dbReference type="EMBL" id="HG937516">
    <property type="protein sequence ID" value="CDN40259.1"/>
    <property type="molecule type" value="Genomic_DNA"/>
</dbReference>
<feature type="compositionally biased region" description="Basic residues" evidence="4">
    <location>
        <begin position="83"/>
        <end position="100"/>
    </location>
</feature>
<accession>A0A292IH48</accession>
<dbReference type="PANTHER" id="PTHR33280">
    <property type="entry name" value="50S RIBOSOMAL PROTEIN L31, CHLOROPLASTIC"/>
    <property type="match status" value="1"/>
</dbReference>
<dbReference type="GO" id="GO:0006412">
    <property type="term" value="P:translation"/>
    <property type="evidence" value="ECO:0007669"/>
    <property type="project" value="InterPro"/>
</dbReference>
<dbReference type="KEGG" id="mamp:MAMA39_01350"/>
<name>A0A292IH48_9MOLU</name>
<evidence type="ECO:0000313" key="5">
    <source>
        <dbReference type="EMBL" id="CDN40259.1"/>
    </source>
</evidence>
<proteinExistence type="inferred from homology"/>
<evidence type="ECO:0000256" key="2">
    <source>
        <dbReference type="ARBA" id="ARBA00023274"/>
    </source>
</evidence>
<comment type="similarity">
    <text evidence="3">Belongs to the bacterial ribosomal protein bL31 family.</text>
</comment>
<protein>
    <recommendedName>
        <fullName evidence="3">50S ribosomal protein L31</fullName>
    </recommendedName>
</protein>
<evidence type="ECO:0000256" key="1">
    <source>
        <dbReference type="ARBA" id="ARBA00022980"/>
    </source>
</evidence>
<dbReference type="Proteomes" id="UP000261764">
    <property type="component" value="Chromosome I"/>
</dbReference>
<keyword evidence="6" id="KW-1185">Reference proteome</keyword>
<dbReference type="InterPro" id="IPR042105">
    <property type="entry name" value="Ribosomal_bL31_sf"/>
</dbReference>
<dbReference type="GO" id="GO:1990904">
    <property type="term" value="C:ribonucleoprotein complex"/>
    <property type="evidence" value="ECO:0007669"/>
    <property type="project" value="UniProtKB-KW"/>
</dbReference>
<feature type="region of interest" description="Disordered" evidence="4">
    <location>
        <begin position="78"/>
        <end position="100"/>
    </location>
</feature>
<dbReference type="GO" id="GO:0005840">
    <property type="term" value="C:ribosome"/>
    <property type="evidence" value="ECO:0007669"/>
    <property type="project" value="UniProtKB-KW"/>
</dbReference>
<gene>
    <name evidence="5" type="ORF">MAMA39_01350</name>
</gene>
<evidence type="ECO:0000313" key="6">
    <source>
        <dbReference type="Proteomes" id="UP000261764"/>
    </source>
</evidence>
<dbReference type="NCBIfam" id="TIGR00105">
    <property type="entry name" value="L31"/>
    <property type="match status" value="1"/>
</dbReference>
<dbReference type="RefSeq" id="WP_343251601.1">
    <property type="nucleotide sequence ID" value="NZ_HG937516.1"/>
</dbReference>
<keyword evidence="1 3" id="KW-0689">Ribosomal protein</keyword>
<dbReference type="PANTHER" id="PTHR33280:SF1">
    <property type="entry name" value="LARGE RIBOSOMAL SUBUNIT PROTEIN BL31C"/>
    <property type="match status" value="1"/>
</dbReference>
<evidence type="ECO:0000256" key="3">
    <source>
        <dbReference type="RuleBase" id="RU000564"/>
    </source>
</evidence>
<keyword evidence="2 3" id="KW-0687">Ribonucleoprotein</keyword>
<dbReference type="SUPFAM" id="SSF143800">
    <property type="entry name" value="L28p-like"/>
    <property type="match status" value="1"/>
</dbReference>
<dbReference type="PRINTS" id="PR01249">
    <property type="entry name" value="RIBOSOMALL31"/>
</dbReference>
<dbReference type="Pfam" id="PF01197">
    <property type="entry name" value="Ribosomal_L31"/>
    <property type="match status" value="1"/>
</dbReference>
<reference evidence="5 6" key="1">
    <citation type="journal article" date="2015" name="Clin. Infect. Dis.">
        <title>Genomic Investigations unmask Mycoplasma amphoriforme, a new respiratory pathogen.</title>
        <authorList>
            <person name="Gillespie S.H."/>
            <person name="Ling C.L."/>
            <person name="Oravcova K."/>
            <person name="Pinheiro M."/>
            <person name="Wells L."/>
            <person name="Bryant J.M."/>
            <person name="McHugh T.D."/>
            <person name="Bebear C."/>
            <person name="Webster D."/>
            <person name="Harris S.R."/>
            <person name="Seth-Smith H.M."/>
            <person name="Thomson N.R."/>
        </authorList>
    </citation>
    <scope>NUCLEOTIDE SEQUENCE [LARGE SCALE GENOMIC DNA]</scope>
    <source>
        <strain evidence="5 6">A39</strain>
    </source>
</reference>
<dbReference type="InterPro" id="IPR034704">
    <property type="entry name" value="Ribosomal_bL28/bL31-like_sf"/>
</dbReference>
<dbReference type="AlphaFoldDB" id="A0A292IH48"/>
<dbReference type="InterPro" id="IPR002150">
    <property type="entry name" value="Ribosomal_bL31"/>
</dbReference>
<dbReference type="NCBIfam" id="NF000612">
    <property type="entry name" value="PRK00019.1"/>
    <property type="match status" value="1"/>
</dbReference>
<sequence>MKKTTKKQTHPTMKEVAFTCAGCTSTYKVTTTLNATEQPIDICSNCHPFYKGSNVQQVVKGRAEKLSVKFETGKTTVTSKPPKIVKKHKEVHKPKTFADL</sequence>